<evidence type="ECO:0000313" key="1">
    <source>
        <dbReference type="EMBL" id="PZO36983.1"/>
    </source>
</evidence>
<organism evidence="1 2">
    <name type="scientific">Pseudanabaena frigida</name>
    <dbReference type="NCBI Taxonomy" id="945775"/>
    <lineage>
        <taxon>Bacteria</taxon>
        <taxon>Bacillati</taxon>
        <taxon>Cyanobacteriota</taxon>
        <taxon>Cyanophyceae</taxon>
        <taxon>Pseudanabaenales</taxon>
        <taxon>Pseudanabaenaceae</taxon>
        <taxon>Pseudanabaena</taxon>
    </lineage>
</organism>
<protein>
    <recommendedName>
        <fullName evidence="3">PIN domain-containing protein</fullName>
    </recommendedName>
</protein>
<reference evidence="1 2" key="2">
    <citation type="submission" date="2018-06" db="EMBL/GenBank/DDBJ databases">
        <title>Metagenomic assembly of (sub)arctic Cyanobacteria and their associated microbiome from non-axenic cultures.</title>
        <authorList>
            <person name="Baurain D."/>
        </authorList>
    </citation>
    <scope>NUCLEOTIDE SEQUENCE [LARGE SCALE GENOMIC DNA]</scope>
    <source>
        <strain evidence="1">ULC066bin1</strain>
    </source>
</reference>
<reference evidence="1 2" key="1">
    <citation type="submission" date="2018-04" db="EMBL/GenBank/DDBJ databases">
        <authorList>
            <person name="Go L.Y."/>
            <person name="Mitchell J.A."/>
        </authorList>
    </citation>
    <scope>NUCLEOTIDE SEQUENCE [LARGE SCALE GENOMIC DNA]</scope>
    <source>
        <strain evidence="1">ULC066bin1</strain>
    </source>
</reference>
<proteinExistence type="predicted"/>
<name>A0A2W4VVX8_9CYAN</name>
<gene>
    <name evidence="1" type="ORF">DCF19_20070</name>
</gene>
<dbReference type="EMBL" id="QBML01000035">
    <property type="protein sequence ID" value="PZO36983.1"/>
    <property type="molecule type" value="Genomic_DNA"/>
</dbReference>
<dbReference type="AlphaFoldDB" id="A0A2W4VVX8"/>
<comment type="caution">
    <text evidence="1">The sequence shown here is derived from an EMBL/GenBank/DDBJ whole genome shotgun (WGS) entry which is preliminary data.</text>
</comment>
<accession>A0A2W4VVX8</accession>
<dbReference type="Proteomes" id="UP000249467">
    <property type="component" value="Unassembled WGS sequence"/>
</dbReference>
<evidence type="ECO:0008006" key="3">
    <source>
        <dbReference type="Google" id="ProtNLM"/>
    </source>
</evidence>
<evidence type="ECO:0000313" key="2">
    <source>
        <dbReference type="Proteomes" id="UP000249467"/>
    </source>
</evidence>
<sequence>MHHIVDTNVLLVASKKASQASEICELACEKHLQNLMNAGVLVIDSHWLIIKEYMHKNSQSGQPNAGDKFLKWVLLNHTNTDRCEKVSITQIAENDFAEFPRSPALAKFDPSDRKFVAVALTHHAKPAIANAVDSDWRNYELILKEHGIELDFLCPELQGKV</sequence>